<comment type="similarity">
    <text evidence="4">Belongs to the class I-like SAM-binding methyltransferase superfamily. C5-methyltransferase family.</text>
</comment>
<keyword evidence="2 4" id="KW-0808">Transferase</keyword>
<sequence>MRVLSLCSGYGGLELALSTALPNRDIALVAVCDNYGPSRRVLAQHWPEASQFKDVHDLALGSARAGVVTFGFPCQDLSRAGRGAGLRGSRSGLFFRCAEIGHLSGARALVIENVPQALRYRRAIDAELSHYGFAVRWGRAEAWEVGARHRRARVFLVATRDDGLDLLAEAARPETVQDRPADLLPTPTVVDMGWGHSPKAWEEWREAQKRKHGNGNGHGQSLYQALGCPRPEEATKEMERMMLLPEGWVTGNGLKISAERRLLGNGVVPAQGALGVWRAIHEPL</sequence>
<feature type="active site" evidence="4">
    <location>
        <position position="74"/>
    </location>
</feature>
<evidence type="ECO:0000256" key="2">
    <source>
        <dbReference type="ARBA" id="ARBA00022679"/>
    </source>
</evidence>
<organism evidence="5">
    <name type="scientific">Phage sp. ct4bw6</name>
    <dbReference type="NCBI Taxonomy" id="2826747"/>
    <lineage>
        <taxon>Viruses</taxon>
    </lineage>
</organism>
<keyword evidence="1 4" id="KW-0489">Methyltransferase</keyword>
<evidence type="ECO:0000256" key="4">
    <source>
        <dbReference type="PROSITE-ProRule" id="PRU01016"/>
    </source>
</evidence>
<dbReference type="InterPro" id="IPR001525">
    <property type="entry name" value="C5_MeTfrase"/>
</dbReference>
<keyword evidence="3 4" id="KW-0949">S-adenosyl-L-methionine</keyword>
<dbReference type="Pfam" id="PF00145">
    <property type="entry name" value="DNA_methylase"/>
    <property type="match status" value="1"/>
</dbReference>
<protein>
    <submittedName>
        <fullName evidence="5">Cytosine specific methyltransferase</fullName>
    </submittedName>
</protein>
<evidence type="ECO:0000256" key="3">
    <source>
        <dbReference type="ARBA" id="ARBA00022691"/>
    </source>
</evidence>
<dbReference type="GO" id="GO:0008168">
    <property type="term" value="F:methyltransferase activity"/>
    <property type="evidence" value="ECO:0007669"/>
    <property type="project" value="UniProtKB-KW"/>
</dbReference>
<accession>A0A8S5MV11</accession>
<evidence type="ECO:0000313" key="5">
    <source>
        <dbReference type="EMBL" id="DAD85935.1"/>
    </source>
</evidence>
<dbReference type="PROSITE" id="PS51679">
    <property type="entry name" value="SAM_MT_C5"/>
    <property type="match status" value="1"/>
</dbReference>
<dbReference type="InterPro" id="IPR029063">
    <property type="entry name" value="SAM-dependent_MTases_sf"/>
</dbReference>
<dbReference type="PANTHER" id="PTHR46098">
    <property type="entry name" value="TRNA (CYTOSINE(38)-C(5))-METHYLTRANSFERASE"/>
    <property type="match status" value="1"/>
</dbReference>
<dbReference type="GO" id="GO:0032259">
    <property type="term" value="P:methylation"/>
    <property type="evidence" value="ECO:0007669"/>
    <property type="project" value="UniProtKB-KW"/>
</dbReference>
<dbReference type="PRINTS" id="PR00105">
    <property type="entry name" value="C5METTRFRASE"/>
</dbReference>
<dbReference type="EMBL" id="BK014991">
    <property type="protein sequence ID" value="DAD85935.1"/>
    <property type="molecule type" value="Genomic_DNA"/>
</dbReference>
<dbReference type="PANTHER" id="PTHR46098:SF1">
    <property type="entry name" value="TRNA (CYTOSINE(38)-C(5))-METHYLTRANSFERASE"/>
    <property type="match status" value="1"/>
</dbReference>
<proteinExistence type="inferred from homology"/>
<name>A0A8S5MV11_9VIRU</name>
<dbReference type="InterPro" id="IPR050750">
    <property type="entry name" value="C5-MTase"/>
</dbReference>
<dbReference type="Gene3D" id="3.40.50.150">
    <property type="entry name" value="Vaccinia Virus protein VP39"/>
    <property type="match status" value="1"/>
</dbReference>
<reference evidence="5" key="1">
    <citation type="journal article" date="2021" name="Proc. Natl. Acad. Sci. U.S.A.">
        <title>A Catalog of Tens of Thousands of Viruses from Human Metagenomes Reveals Hidden Associations with Chronic Diseases.</title>
        <authorList>
            <person name="Tisza M.J."/>
            <person name="Buck C.B."/>
        </authorList>
    </citation>
    <scope>NUCLEOTIDE SEQUENCE</scope>
    <source>
        <strain evidence="5">Ct4bw6</strain>
    </source>
</reference>
<dbReference type="SUPFAM" id="SSF53335">
    <property type="entry name" value="S-adenosyl-L-methionine-dependent methyltransferases"/>
    <property type="match status" value="1"/>
</dbReference>
<evidence type="ECO:0000256" key="1">
    <source>
        <dbReference type="ARBA" id="ARBA00022603"/>
    </source>
</evidence>